<dbReference type="AlphaFoldDB" id="A0A087E5R3"/>
<reference evidence="2 3" key="1">
    <citation type="submission" date="2014-03" db="EMBL/GenBank/DDBJ databases">
        <title>Genomics of Bifidobacteria.</title>
        <authorList>
            <person name="Ventura M."/>
            <person name="Milani C."/>
            <person name="Lugli G.A."/>
        </authorList>
    </citation>
    <scope>NUCLEOTIDE SEQUENCE [LARGE SCALE GENOMIC DNA]</scope>
    <source>
        <strain evidence="2 3">LMG 11597</strain>
    </source>
</reference>
<dbReference type="RefSeq" id="WP_081672773.1">
    <property type="nucleotide sequence ID" value="NZ_JGZR01000007.1"/>
</dbReference>
<proteinExistence type="predicted"/>
<dbReference type="PROSITE" id="PS50943">
    <property type="entry name" value="HTH_CROC1"/>
    <property type="match status" value="1"/>
</dbReference>
<dbReference type="EMBL" id="JGZR01000007">
    <property type="protein sequence ID" value="KFJ03114.1"/>
    <property type="molecule type" value="Genomic_DNA"/>
</dbReference>
<dbReference type="InterPro" id="IPR013975">
    <property type="entry name" value="Tscrpt_reg_BetR_N"/>
</dbReference>
<gene>
    <name evidence="2" type="ORF">BISU_1046</name>
</gene>
<keyword evidence="3" id="KW-1185">Reference proteome</keyword>
<name>A0A087E5R3_9BIFI</name>
<organism evidence="2 3">
    <name type="scientific">Bifidobacterium subtile</name>
    <dbReference type="NCBI Taxonomy" id="77635"/>
    <lineage>
        <taxon>Bacteria</taxon>
        <taxon>Bacillati</taxon>
        <taxon>Actinomycetota</taxon>
        <taxon>Actinomycetes</taxon>
        <taxon>Bifidobacteriales</taxon>
        <taxon>Bifidobacteriaceae</taxon>
        <taxon>Bifidobacterium</taxon>
    </lineage>
</organism>
<evidence type="ECO:0000313" key="3">
    <source>
        <dbReference type="Proteomes" id="UP000029055"/>
    </source>
</evidence>
<feature type="domain" description="HTH cro/C1-type" evidence="1">
    <location>
        <begin position="23"/>
        <end position="77"/>
    </location>
</feature>
<dbReference type="InterPro" id="IPR001387">
    <property type="entry name" value="Cro/C1-type_HTH"/>
</dbReference>
<protein>
    <submittedName>
        <fullName evidence="2">Plasmid maintenance system antidote protein</fullName>
    </submittedName>
</protein>
<dbReference type="SUPFAM" id="SSF47413">
    <property type="entry name" value="lambda repressor-like DNA-binding domains"/>
    <property type="match status" value="1"/>
</dbReference>
<dbReference type="InterPro" id="IPR010982">
    <property type="entry name" value="Lambda_DNA-bd_dom_sf"/>
</dbReference>
<dbReference type="Pfam" id="PF08667">
    <property type="entry name" value="BetR"/>
    <property type="match status" value="1"/>
</dbReference>
<dbReference type="CDD" id="cd00093">
    <property type="entry name" value="HTH_XRE"/>
    <property type="match status" value="1"/>
</dbReference>
<evidence type="ECO:0000259" key="1">
    <source>
        <dbReference type="PROSITE" id="PS50943"/>
    </source>
</evidence>
<dbReference type="Gene3D" id="1.10.260.40">
    <property type="entry name" value="lambda repressor-like DNA-binding domains"/>
    <property type="match status" value="1"/>
</dbReference>
<sequence length="117" mass="12650">MTLAVATKSTHVKEYEETISRNVKLYLSMRGMPQSSLAEPLGIRQSSVSMKMKGNTAWSVADVVNAADFLGVLPEDLLDDSVLRSAQAKYGVDMKKAAGGPAAVKLPQLGLNQRHFD</sequence>
<accession>A0A087E5R3</accession>
<dbReference type="Proteomes" id="UP000029055">
    <property type="component" value="Unassembled WGS sequence"/>
</dbReference>
<dbReference type="GO" id="GO:0003677">
    <property type="term" value="F:DNA binding"/>
    <property type="evidence" value="ECO:0007669"/>
    <property type="project" value="InterPro"/>
</dbReference>
<evidence type="ECO:0000313" key="2">
    <source>
        <dbReference type="EMBL" id="KFJ03114.1"/>
    </source>
</evidence>
<dbReference type="OrthoDB" id="3240217at2"/>
<comment type="caution">
    <text evidence="2">The sequence shown here is derived from an EMBL/GenBank/DDBJ whole genome shotgun (WGS) entry which is preliminary data.</text>
</comment>